<dbReference type="AlphaFoldDB" id="U5NCZ5"/>
<proteinExistence type="predicted"/>
<sequence length="155" mass="17547">MSGGGATAIAFTTLYYPRGNQTVLDKNLEKKNEKVLSEYIEQGEKGKTICKRIEESGNFIPDAVEVDCKLISNKVLDKSINSRPNIWLWTLSDSFSGVLTRYNLLGDEMEGNIWKTNNGFQCNKKQFENSHDRFEISCSKFAGDDLRKIGIDHKT</sequence>
<dbReference type="Proteomes" id="UP000017119">
    <property type="component" value="Chromosome"/>
</dbReference>
<dbReference type="HOGENOM" id="CLU_1693545_0_0_14"/>
<protein>
    <submittedName>
        <fullName evidence="1">Uncharacterized protein</fullName>
    </submittedName>
</protein>
<organism evidence="1 2">
    <name type="scientific">Mycoplasma parvum str. Indiana</name>
    <dbReference type="NCBI Taxonomy" id="1403316"/>
    <lineage>
        <taxon>Bacteria</taxon>
        <taxon>Bacillati</taxon>
        <taxon>Mycoplasmatota</taxon>
        <taxon>Mollicutes</taxon>
        <taxon>Mycoplasmataceae</taxon>
        <taxon>Mycoplasma</taxon>
    </lineage>
</organism>
<dbReference type="EMBL" id="CP006771">
    <property type="protein sequence ID" value="AGX89210.1"/>
    <property type="molecule type" value="Genomic_DNA"/>
</dbReference>
<keyword evidence="2" id="KW-1185">Reference proteome</keyword>
<dbReference type="PATRIC" id="fig|1403316.3.peg.440"/>
<gene>
    <name evidence="1" type="ORF">PRV_02365</name>
</gene>
<evidence type="ECO:0000313" key="1">
    <source>
        <dbReference type="EMBL" id="AGX89210.1"/>
    </source>
</evidence>
<accession>U5NCZ5</accession>
<evidence type="ECO:0000313" key="2">
    <source>
        <dbReference type="Proteomes" id="UP000017119"/>
    </source>
</evidence>
<name>U5NCZ5_9MOLU</name>
<reference evidence="1 2" key="1">
    <citation type="journal article" date="2013" name="Genome Announc.">
        <title>Genome Sequence of Mycoplasma parvum (Formerly Eperythrozoon parvum), a Diminutive Hemoplasma of the Pig.</title>
        <authorList>
            <person name="do Nascimento N.C."/>
            <person name="Dos Santos A.P."/>
            <person name="Chu Y."/>
            <person name="Guimaraes A.M."/>
            <person name="Pagliaro A."/>
            <person name="Messick J.B."/>
        </authorList>
    </citation>
    <scope>NUCLEOTIDE SEQUENCE [LARGE SCALE GENOMIC DNA]</scope>
    <source>
        <strain evidence="1 2">Indiana</strain>
    </source>
</reference>
<dbReference type="KEGG" id="mpv:PRV_02365"/>
<dbReference type="STRING" id="1403316.PRV_02365"/>